<dbReference type="SUPFAM" id="SSF53098">
    <property type="entry name" value="Ribonuclease H-like"/>
    <property type="match status" value="1"/>
</dbReference>
<proteinExistence type="predicted"/>
<feature type="domain" description="hAT-like transposase RNase-H fold" evidence="4">
    <location>
        <begin position="203"/>
        <end position="301"/>
    </location>
</feature>
<dbReference type="PANTHER" id="PTHR23272">
    <property type="entry name" value="BED FINGER-RELATED"/>
    <property type="match status" value="1"/>
</dbReference>
<dbReference type="Proteomes" id="UP000619265">
    <property type="component" value="Unassembled WGS sequence"/>
</dbReference>
<dbReference type="InterPro" id="IPR008906">
    <property type="entry name" value="HATC_C_dom"/>
</dbReference>
<accession>A0A833UP03</accession>
<reference evidence="5" key="1">
    <citation type="submission" date="2015-10" db="EMBL/GenBank/DDBJ databases">
        <authorList>
            <person name="Martinez-Garcia P.J."/>
            <person name="Crepeau M.W."/>
            <person name="Puiu D."/>
            <person name="Gonzalez-Ibeas D."/>
            <person name="Whalen J."/>
            <person name="Stevens K."/>
            <person name="Paul R."/>
            <person name="Butterfield T."/>
            <person name="Britton M."/>
            <person name="Reagan R."/>
            <person name="Chakraborty S."/>
            <person name="Walawage S.L."/>
            <person name="Vasquez-Gross H.A."/>
            <person name="Cardeno C."/>
            <person name="Famula R."/>
            <person name="Pratt K."/>
            <person name="Kuruganti S."/>
            <person name="Aradhya M.K."/>
            <person name="Leslie C.A."/>
            <person name="Dandekar A.M."/>
            <person name="Salzberg S.L."/>
            <person name="Wegrzyn J.L."/>
            <person name="Langley C.H."/>
            <person name="Neale D.B."/>
        </authorList>
    </citation>
    <scope>NUCLEOTIDE SEQUENCE</scope>
    <source>
        <tissue evidence="5">Leaves</tissue>
    </source>
</reference>
<evidence type="ECO:0008006" key="7">
    <source>
        <dbReference type="Google" id="ProtNLM"/>
    </source>
</evidence>
<dbReference type="InterPro" id="IPR025525">
    <property type="entry name" value="hAT-like_transposase_RNase-H"/>
</dbReference>
<reference evidence="5" key="2">
    <citation type="submission" date="2020-03" db="EMBL/GenBank/DDBJ databases">
        <title>Walnut 2.0.</title>
        <authorList>
            <person name="Marrano A."/>
            <person name="Britton M."/>
            <person name="Zimin A.V."/>
            <person name="Zaini P.A."/>
            <person name="Workman R."/>
            <person name="Puiu D."/>
            <person name="Bianco L."/>
            <person name="Allen B.J."/>
            <person name="Troggio M."/>
            <person name="Leslie C.A."/>
            <person name="Timp W."/>
            <person name="Dendekar A."/>
            <person name="Salzberg S.L."/>
            <person name="Neale D.B."/>
        </authorList>
    </citation>
    <scope>NUCLEOTIDE SEQUENCE</scope>
    <source>
        <tissue evidence="5">Leaves</tissue>
    </source>
</reference>
<dbReference type="Gramene" id="Jr11_15740_p1">
    <property type="protein sequence ID" value="cds.Jr11_15740_p1"/>
    <property type="gene ID" value="Jr11_15740"/>
</dbReference>
<dbReference type="EMBL" id="LIHL02000011">
    <property type="protein sequence ID" value="KAF5455354.1"/>
    <property type="molecule type" value="Genomic_DNA"/>
</dbReference>
<evidence type="ECO:0000259" key="3">
    <source>
        <dbReference type="Pfam" id="PF05699"/>
    </source>
</evidence>
<evidence type="ECO:0000259" key="4">
    <source>
        <dbReference type="Pfam" id="PF14372"/>
    </source>
</evidence>
<evidence type="ECO:0000313" key="6">
    <source>
        <dbReference type="Proteomes" id="UP000619265"/>
    </source>
</evidence>
<dbReference type="GO" id="GO:0003677">
    <property type="term" value="F:DNA binding"/>
    <property type="evidence" value="ECO:0007669"/>
    <property type="project" value="InterPro"/>
</dbReference>
<dbReference type="Pfam" id="PF05699">
    <property type="entry name" value="Dimer_Tnp_hAT"/>
    <property type="match status" value="1"/>
</dbReference>
<feature type="transmembrane region" description="Helical" evidence="2">
    <location>
        <begin position="458"/>
        <end position="482"/>
    </location>
</feature>
<keyword evidence="2" id="KW-1133">Transmembrane helix</keyword>
<gene>
    <name evidence="5" type="ORF">F2P56_024943</name>
</gene>
<feature type="domain" description="HAT C-terminal dimerisation" evidence="3">
    <location>
        <begin position="356"/>
        <end position="441"/>
    </location>
</feature>
<evidence type="ECO:0000256" key="1">
    <source>
        <dbReference type="SAM" id="MobiDB-lite"/>
    </source>
</evidence>
<evidence type="ECO:0000256" key="2">
    <source>
        <dbReference type="SAM" id="Phobius"/>
    </source>
</evidence>
<name>A0A833UP03_JUGRE</name>
<dbReference type="Pfam" id="PF14372">
    <property type="entry name" value="hAT-like_RNase-H"/>
    <property type="match status" value="1"/>
</dbReference>
<keyword evidence="2" id="KW-0812">Transmembrane</keyword>
<protein>
    <recommendedName>
        <fullName evidence="7">Zinc finger BED domain-containing protein RICESLEEPER 2-like</fullName>
    </recommendedName>
</protein>
<sequence>MLLEHDDAANEGNPETGAKGRGEAEEMSQLEVDSKLRRILTVRFRSEVDNASSNDVAIRILKDNFRLKKTLSVGGKLFHVRCCAHITNLLVQYGLGEIREIVDCVRDGIKYLVASESRLKQFSEIAKQLQLPSKKLILDVPTRWNSTYLMLDAAIQFKEVFPRYGDRDSSFEWVPTVEEWGQVENVCQLLAIFNEVTNIVFGSDYPTANLFLSEVWRMKDILGKKSRDENEYMKSMVRKMTAKFDKYWGECNLLMAIAAVLDPRFKMVLIQFCFPLIYQNSDASKNIDYVSQVLHELYDEYVHEYNSTLEAQREQENARINVSSCSSSVGRNMQSGQLLFKSFVRSVDTVQPSKSELDNYLEESIYICEEGSDASFDALEWWKANSLKFRTLSKLARDILATPITTVSSESTFSAGGRVIDPHRASLSTETVQMLLCGSDWVRALYGLKRSSTNSLSVLVVLLILLIFDSIVLVVTVAEWLVTA</sequence>
<dbReference type="PANTHER" id="PTHR23272:SF182">
    <property type="entry name" value="OS09G0381850 PROTEIN"/>
    <property type="match status" value="1"/>
</dbReference>
<dbReference type="GO" id="GO:0046983">
    <property type="term" value="F:protein dimerization activity"/>
    <property type="evidence" value="ECO:0007669"/>
    <property type="project" value="InterPro"/>
</dbReference>
<dbReference type="InterPro" id="IPR012337">
    <property type="entry name" value="RNaseH-like_sf"/>
</dbReference>
<dbReference type="AlphaFoldDB" id="A0A833UP03"/>
<evidence type="ECO:0000313" key="5">
    <source>
        <dbReference type="EMBL" id="KAF5455354.1"/>
    </source>
</evidence>
<feature type="region of interest" description="Disordered" evidence="1">
    <location>
        <begin position="1"/>
        <end position="30"/>
    </location>
</feature>
<organism evidence="5 6">
    <name type="scientific">Juglans regia</name>
    <name type="common">English walnut</name>
    <dbReference type="NCBI Taxonomy" id="51240"/>
    <lineage>
        <taxon>Eukaryota</taxon>
        <taxon>Viridiplantae</taxon>
        <taxon>Streptophyta</taxon>
        <taxon>Embryophyta</taxon>
        <taxon>Tracheophyta</taxon>
        <taxon>Spermatophyta</taxon>
        <taxon>Magnoliopsida</taxon>
        <taxon>eudicotyledons</taxon>
        <taxon>Gunneridae</taxon>
        <taxon>Pentapetalae</taxon>
        <taxon>rosids</taxon>
        <taxon>fabids</taxon>
        <taxon>Fagales</taxon>
        <taxon>Juglandaceae</taxon>
        <taxon>Juglans</taxon>
    </lineage>
</organism>
<keyword evidence="2" id="KW-0472">Membrane</keyword>
<comment type="caution">
    <text evidence="5">The sequence shown here is derived from an EMBL/GenBank/DDBJ whole genome shotgun (WGS) entry which is preliminary data.</text>
</comment>